<keyword evidence="4 10" id="KW-0698">rRNA processing</keyword>
<evidence type="ECO:0000256" key="10">
    <source>
        <dbReference type="PIRNR" id="PIRNR015601"/>
    </source>
</evidence>
<accession>A0A4R7JSB3</accession>
<keyword evidence="5 10" id="KW-0489">Methyltransferase</keyword>
<dbReference type="Pfam" id="PF04452">
    <property type="entry name" value="Methyltrans_RNA"/>
    <property type="match status" value="1"/>
</dbReference>
<comment type="function">
    <text evidence="8 10">Specifically methylates the N3 position of the uracil ring of uridine 1498 (m3U1498) in 16S rRNA. Acts on the fully assembled 30S ribosomal subunit.</text>
</comment>
<organism evidence="12 13">
    <name type="scientific">Halospina denitrificans</name>
    <dbReference type="NCBI Taxonomy" id="332522"/>
    <lineage>
        <taxon>Bacteria</taxon>
        <taxon>Pseudomonadati</taxon>
        <taxon>Pseudomonadota</taxon>
        <taxon>Gammaproteobacteria</taxon>
        <taxon>Halospina</taxon>
    </lineage>
</organism>
<evidence type="ECO:0000256" key="9">
    <source>
        <dbReference type="ARBA" id="ARBA00047944"/>
    </source>
</evidence>
<dbReference type="PIRSF" id="PIRSF015601">
    <property type="entry name" value="MTase_slr0722"/>
    <property type="match status" value="1"/>
</dbReference>
<comment type="caution">
    <text evidence="12">The sequence shown here is derived from an EMBL/GenBank/DDBJ whole genome shotgun (WGS) entry which is preliminary data.</text>
</comment>
<dbReference type="OrthoDB" id="9815641at2"/>
<comment type="subcellular location">
    <subcellularLocation>
        <location evidence="1 10">Cytoplasm</location>
    </subcellularLocation>
</comment>
<evidence type="ECO:0000256" key="5">
    <source>
        <dbReference type="ARBA" id="ARBA00022603"/>
    </source>
</evidence>
<dbReference type="InterPro" id="IPR029026">
    <property type="entry name" value="tRNA_m1G_MTases_N"/>
</dbReference>
<keyword evidence="3 10" id="KW-0963">Cytoplasm</keyword>
<gene>
    <name evidence="12" type="ORF">DES49_1917</name>
</gene>
<evidence type="ECO:0000256" key="3">
    <source>
        <dbReference type="ARBA" id="ARBA00022490"/>
    </source>
</evidence>
<dbReference type="Proteomes" id="UP000295830">
    <property type="component" value="Unassembled WGS sequence"/>
</dbReference>
<evidence type="ECO:0000256" key="2">
    <source>
        <dbReference type="ARBA" id="ARBA00005528"/>
    </source>
</evidence>
<comment type="catalytic activity">
    <reaction evidence="9 10">
        <text>uridine(1498) in 16S rRNA + S-adenosyl-L-methionine = N(3)-methyluridine(1498) in 16S rRNA + S-adenosyl-L-homocysteine + H(+)</text>
        <dbReference type="Rhea" id="RHEA:42920"/>
        <dbReference type="Rhea" id="RHEA-COMP:10283"/>
        <dbReference type="Rhea" id="RHEA-COMP:10284"/>
        <dbReference type="ChEBI" id="CHEBI:15378"/>
        <dbReference type="ChEBI" id="CHEBI:57856"/>
        <dbReference type="ChEBI" id="CHEBI:59789"/>
        <dbReference type="ChEBI" id="CHEBI:65315"/>
        <dbReference type="ChEBI" id="CHEBI:74502"/>
        <dbReference type="EC" id="2.1.1.193"/>
    </reaction>
</comment>
<evidence type="ECO:0000313" key="12">
    <source>
        <dbReference type="EMBL" id="TDT40153.1"/>
    </source>
</evidence>
<dbReference type="EC" id="2.1.1.193" evidence="10"/>
<dbReference type="EMBL" id="SOAX01000004">
    <property type="protein sequence ID" value="TDT40153.1"/>
    <property type="molecule type" value="Genomic_DNA"/>
</dbReference>
<dbReference type="SUPFAM" id="SSF75217">
    <property type="entry name" value="alpha/beta knot"/>
    <property type="match status" value="1"/>
</dbReference>
<keyword evidence="6 10" id="KW-0808">Transferase</keyword>
<evidence type="ECO:0000256" key="4">
    <source>
        <dbReference type="ARBA" id="ARBA00022552"/>
    </source>
</evidence>
<name>A0A4R7JSB3_9GAMM</name>
<dbReference type="Gene3D" id="3.40.1280.10">
    <property type="match status" value="1"/>
</dbReference>
<dbReference type="NCBIfam" id="NF008700">
    <property type="entry name" value="PRK11713.5-4"/>
    <property type="match status" value="1"/>
</dbReference>
<dbReference type="CDD" id="cd18084">
    <property type="entry name" value="RsmE-like"/>
    <property type="match status" value="1"/>
</dbReference>
<evidence type="ECO:0000313" key="13">
    <source>
        <dbReference type="Proteomes" id="UP000295830"/>
    </source>
</evidence>
<dbReference type="InterPro" id="IPR029028">
    <property type="entry name" value="Alpha/beta_knot_MTases"/>
</dbReference>
<evidence type="ECO:0000256" key="6">
    <source>
        <dbReference type="ARBA" id="ARBA00022679"/>
    </source>
</evidence>
<dbReference type="InterPro" id="IPR006700">
    <property type="entry name" value="RsmE"/>
</dbReference>
<evidence type="ECO:0000259" key="11">
    <source>
        <dbReference type="Pfam" id="PF04452"/>
    </source>
</evidence>
<reference evidence="12 13" key="1">
    <citation type="submission" date="2019-03" db="EMBL/GenBank/DDBJ databases">
        <title>Genomic Encyclopedia of Type Strains, Phase IV (KMG-IV): sequencing the most valuable type-strain genomes for metagenomic binning, comparative biology and taxonomic classification.</title>
        <authorList>
            <person name="Goeker M."/>
        </authorList>
    </citation>
    <scope>NUCLEOTIDE SEQUENCE [LARGE SCALE GENOMIC DNA]</scope>
    <source>
        <strain evidence="12 13">DSM 15505</strain>
    </source>
</reference>
<dbReference type="NCBIfam" id="TIGR00046">
    <property type="entry name" value="RsmE family RNA methyltransferase"/>
    <property type="match status" value="1"/>
</dbReference>
<dbReference type="InterPro" id="IPR046886">
    <property type="entry name" value="RsmE_MTase_dom"/>
</dbReference>
<comment type="similarity">
    <text evidence="2 10">Belongs to the RNA methyltransferase RsmE family.</text>
</comment>
<dbReference type="GO" id="GO:0005737">
    <property type="term" value="C:cytoplasm"/>
    <property type="evidence" value="ECO:0007669"/>
    <property type="project" value="UniProtKB-SubCell"/>
</dbReference>
<proteinExistence type="inferred from homology"/>
<protein>
    <recommendedName>
        <fullName evidence="10">Ribosomal RNA small subunit methyltransferase E</fullName>
        <ecNumber evidence="10">2.1.1.193</ecNumber>
    </recommendedName>
</protein>
<dbReference type="AlphaFoldDB" id="A0A4R7JSB3"/>
<feature type="domain" description="Ribosomal RNA small subunit methyltransferase E methyltransferase" evidence="11">
    <location>
        <begin position="72"/>
        <end position="233"/>
    </location>
</feature>
<dbReference type="PANTHER" id="PTHR30027">
    <property type="entry name" value="RIBOSOMAL RNA SMALL SUBUNIT METHYLTRANSFERASE E"/>
    <property type="match status" value="1"/>
</dbReference>
<evidence type="ECO:0000256" key="7">
    <source>
        <dbReference type="ARBA" id="ARBA00022691"/>
    </source>
</evidence>
<keyword evidence="13" id="KW-1185">Reference proteome</keyword>
<evidence type="ECO:0000256" key="8">
    <source>
        <dbReference type="ARBA" id="ARBA00025699"/>
    </source>
</evidence>
<dbReference type="GO" id="GO:0070042">
    <property type="term" value="F:rRNA (uridine-N3-)-methyltransferase activity"/>
    <property type="evidence" value="ECO:0007669"/>
    <property type="project" value="TreeGrafter"/>
</dbReference>
<dbReference type="PANTHER" id="PTHR30027:SF3">
    <property type="entry name" value="16S RRNA (URACIL(1498)-N(3))-METHYLTRANSFERASE"/>
    <property type="match status" value="1"/>
</dbReference>
<keyword evidence="7 10" id="KW-0949">S-adenosyl-L-methionine</keyword>
<dbReference type="RefSeq" id="WP_133736184.1">
    <property type="nucleotide sequence ID" value="NZ_SOAX01000004.1"/>
</dbReference>
<sequence>MNLLLLRPEQLTSDSRARVQGRQLRHMLDVHGAGIGDSLRVGLVNDAIGSAVVADLTDTEASLEITWQEDPPAPLPLTLVLALPRPKMLRRIIQSGVAMGVKRLVIVNSYRVDKSYWQTPWLGDEALAEQITLGLEQARDTLWPEIIQRKRFKPFVEDELAAMTEGSRRLIAHPGSATACPQGLTEPVSLCIGPEGGFIPYEVNLIREQGFEAVHLGPRILRTETAIPAILGRLFDIINLT</sequence>
<dbReference type="GO" id="GO:0070475">
    <property type="term" value="P:rRNA base methylation"/>
    <property type="evidence" value="ECO:0007669"/>
    <property type="project" value="TreeGrafter"/>
</dbReference>
<evidence type="ECO:0000256" key="1">
    <source>
        <dbReference type="ARBA" id="ARBA00004496"/>
    </source>
</evidence>